<organism evidence="9">
    <name type="scientific">Thrips palmi</name>
    <name type="common">Melon thrips</name>
    <dbReference type="NCBI Taxonomy" id="161013"/>
    <lineage>
        <taxon>Eukaryota</taxon>
        <taxon>Metazoa</taxon>
        <taxon>Ecdysozoa</taxon>
        <taxon>Arthropoda</taxon>
        <taxon>Hexapoda</taxon>
        <taxon>Insecta</taxon>
        <taxon>Pterygota</taxon>
        <taxon>Neoptera</taxon>
        <taxon>Paraneoptera</taxon>
        <taxon>Thysanoptera</taxon>
        <taxon>Terebrantia</taxon>
        <taxon>Thripoidea</taxon>
        <taxon>Thripidae</taxon>
        <taxon>Thrips</taxon>
    </lineage>
</organism>
<evidence type="ECO:0000259" key="6">
    <source>
        <dbReference type="Pfam" id="PF07731"/>
    </source>
</evidence>
<dbReference type="CDD" id="cd13884">
    <property type="entry name" value="CuRO_2_tcLCC_insect_like"/>
    <property type="match status" value="1"/>
</dbReference>
<evidence type="ECO:0000259" key="5">
    <source>
        <dbReference type="Pfam" id="PF00394"/>
    </source>
</evidence>
<dbReference type="InterPro" id="IPR002355">
    <property type="entry name" value="Cu_oxidase_Cu_BS"/>
</dbReference>
<name>A0A6P8YG45_THRPL</name>
<dbReference type="Pfam" id="PF07731">
    <property type="entry name" value="Cu-oxidase_2"/>
    <property type="match status" value="1"/>
</dbReference>
<dbReference type="SUPFAM" id="SSF49503">
    <property type="entry name" value="Cupredoxins"/>
    <property type="match status" value="3"/>
</dbReference>
<dbReference type="InterPro" id="IPR011707">
    <property type="entry name" value="Cu-oxidase-like_N"/>
</dbReference>
<keyword evidence="8" id="KW-1185">Reference proteome</keyword>
<dbReference type="InterPro" id="IPR008972">
    <property type="entry name" value="Cupredoxin"/>
</dbReference>
<evidence type="ECO:0000313" key="8">
    <source>
        <dbReference type="Proteomes" id="UP000515158"/>
    </source>
</evidence>
<comment type="similarity">
    <text evidence="1">Belongs to the multicopper oxidase family.</text>
</comment>
<dbReference type="PROSITE" id="PS00080">
    <property type="entry name" value="MULTICOPPER_OXIDASE2"/>
    <property type="match status" value="1"/>
</dbReference>
<dbReference type="GO" id="GO:0006826">
    <property type="term" value="P:iron ion transport"/>
    <property type="evidence" value="ECO:0007669"/>
    <property type="project" value="TreeGrafter"/>
</dbReference>
<dbReference type="Gene3D" id="2.60.40.420">
    <property type="entry name" value="Cupredoxins - blue copper proteins"/>
    <property type="match status" value="3"/>
</dbReference>
<dbReference type="Pfam" id="PF00394">
    <property type="entry name" value="Cu-oxidase"/>
    <property type="match status" value="1"/>
</dbReference>
<evidence type="ECO:0000256" key="2">
    <source>
        <dbReference type="ARBA" id="ARBA00022723"/>
    </source>
</evidence>
<dbReference type="CDD" id="cd13858">
    <property type="entry name" value="CuRO_1_tcLCC2_insect_like"/>
    <property type="match status" value="1"/>
</dbReference>
<evidence type="ECO:0000256" key="3">
    <source>
        <dbReference type="ARBA" id="ARBA00023002"/>
    </source>
</evidence>
<feature type="chain" id="PRO_5027641758" evidence="4">
    <location>
        <begin position="26"/>
        <end position="647"/>
    </location>
</feature>
<reference evidence="9" key="1">
    <citation type="submission" date="2025-08" db="UniProtKB">
        <authorList>
            <consortium name="RefSeq"/>
        </authorList>
    </citation>
    <scope>IDENTIFICATION</scope>
    <source>
        <tissue evidence="9">Total insect</tissue>
    </source>
</reference>
<dbReference type="InterPro" id="IPR033138">
    <property type="entry name" value="Cu_oxidase_CS"/>
</dbReference>
<dbReference type="Pfam" id="PF07732">
    <property type="entry name" value="Cu-oxidase_3"/>
    <property type="match status" value="1"/>
</dbReference>
<gene>
    <name evidence="9" type="primary">LOC117640506</name>
</gene>
<protein>
    <submittedName>
        <fullName evidence="9">Laccase-5-like</fullName>
    </submittedName>
</protein>
<dbReference type="PANTHER" id="PTHR11709:SF232">
    <property type="entry name" value="STRAW, ISOFORM G"/>
    <property type="match status" value="1"/>
</dbReference>
<dbReference type="GO" id="GO:0016491">
    <property type="term" value="F:oxidoreductase activity"/>
    <property type="evidence" value="ECO:0007669"/>
    <property type="project" value="UniProtKB-KW"/>
</dbReference>
<feature type="domain" description="Plastocyanin-like" evidence="5">
    <location>
        <begin position="213"/>
        <end position="362"/>
    </location>
</feature>
<dbReference type="GeneID" id="117640506"/>
<evidence type="ECO:0000313" key="9">
    <source>
        <dbReference type="RefSeq" id="XP_034232917.1"/>
    </source>
</evidence>
<feature type="domain" description="Plastocyanin-like" evidence="7">
    <location>
        <begin position="88"/>
        <end position="197"/>
    </location>
</feature>
<dbReference type="InterPro" id="IPR045087">
    <property type="entry name" value="Cu-oxidase_fam"/>
</dbReference>
<keyword evidence="2" id="KW-0479">Metal-binding</keyword>
<evidence type="ECO:0000256" key="4">
    <source>
        <dbReference type="SAM" id="SignalP"/>
    </source>
</evidence>
<keyword evidence="4" id="KW-0732">Signal</keyword>
<dbReference type="PANTHER" id="PTHR11709">
    <property type="entry name" value="MULTI-COPPER OXIDASE"/>
    <property type="match status" value="1"/>
</dbReference>
<dbReference type="GO" id="GO:0005507">
    <property type="term" value="F:copper ion binding"/>
    <property type="evidence" value="ECO:0007669"/>
    <property type="project" value="InterPro"/>
</dbReference>
<evidence type="ECO:0000256" key="1">
    <source>
        <dbReference type="ARBA" id="ARBA00010609"/>
    </source>
</evidence>
<dbReference type="InterPro" id="IPR001117">
    <property type="entry name" value="Cu-oxidase_2nd"/>
</dbReference>
<proteinExistence type="inferred from homology"/>
<feature type="signal peptide" evidence="4">
    <location>
        <begin position="1"/>
        <end position="25"/>
    </location>
</feature>
<dbReference type="CDD" id="cd13905">
    <property type="entry name" value="CuRO_3_tcLLC2_insect_like"/>
    <property type="match status" value="1"/>
</dbReference>
<dbReference type="InParanoid" id="A0A6P8YG45"/>
<dbReference type="KEGG" id="tpal:117640506"/>
<dbReference type="Proteomes" id="UP000515158">
    <property type="component" value="Unplaced"/>
</dbReference>
<dbReference type="GO" id="GO:0005886">
    <property type="term" value="C:plasma membrane"/>
    <property type="evidence" value="ECO:0007669"/>
    <property type="project" value="TreeGrafter"/>
</dbReference>
<dbReference type="FunFam" id="2.60.40.420:FF:000045">
    <property type="entry name" value="Laccase 2"/>
    <property type="match status" value="1"/>
</dbReference>
<dbReference type="AlphaFoldDB" id="A0A6P8YG45"/>
<dbReference type="PROSITE" id="PS51257">
    <property type="entry name" value="PROKAR_LIPOPROTEIN"/>
    <property type="match status" value="1"/>
</dbReference>
<keyword evidence="3" id="KW-0560">Oxidoreductase</keyword>
<dbReference type="InterPro" id="IPR011706">
    <property type="entry name" value="Cu-oxidase_C"/>
</dbReference>
<evidence type="ECO:0000259" key="7">
    <source>
        <dbReference type="Pfam" id="PF07732"/>
    </source>
</evidence>
<accession>A0A6P8YG45</accession>
<dbReference type="PROSITE" id="PS00079">
    <property type="entry name" value="MULTICOPPER_OXIDASE1"/>
    <property type="match status" value="1"/>
</dbReference>
<dbReference type="RefSeq" id="XP_034232917.1">
    <property type="nucleotide sequence ID" value="XM_034377026.1"/>
</dbReference>
<dbReference type="OrthoDB" id="2121828at2759"/>
<feature type="domain" description="Plastocyanin-like" evidence="6">
    <location>
        <begin position="487"/>
        <end position="627"/>
    </location>
</feature>
<sequence>MRAAGVVPVVPGWTLSLASLGLALAVLGCAALSAAQHPLGPCYRECTNATPSRVCAFSFVEEMYNAVNQACGNCSSGDAADCSRRGCIPVDGVERTVYSINRMVPGPAIHVCAGDVLQVDLHVHLHGHADTMHWHGLRQRRTPFMDGVTMVTQCPVMAGQSFRYKFEVDAPGTYFYHSHNGLHKVNGVVGALVARAPPEANPLAHLYDLDLAEHTVVLMDWLHVDAEFVFPGLHALHGQRASSILINGKGDFQFPDGSRTRTPLAEFRVRRGLRYRFRLINSGGLSCPLVFRVLRHKLVVIASDAADVQPLEVDTLYIFSGERYDVILEASQDGDAFWIHCFTGGSCPHETQVEQVAILRYEDGEDEDEALPADPRPSIQQLPPEGVVLNSPYCGDSPRQLCVTDLQSVPAMEDPLLHGLAEPEHTEVQEVQFYPYTDEELYDNDQFLPFLYFDMNIAGAMNNVSYMTAASPLLTQPGESPTCRGCADRADGRPPCVCTQVVPLPLGKRCEVILVDVTNVTPSRLPVDGMLSHPMHLHGYSFRVLAVGSLTNITRGADRRRFVVDNAALLRAQAATPSPPAKDTVMLPRAGYAIIRFEADNPGVWFFHCHFQYHMAVGMEMVFQVGNATDFVKAPADFPRCGNYLPD</sequence>